<dbReference type="EMBL" id="JACHEO010000012">
    <property type="protein sequence ID" value="MBB5348456.1"/>
    <property type="molecule type" value="Genomic_DNA"/>
</dbReference>
<keyword evidence="2" id="KW-1185">Reference proteome</keyword>
<gene>
    <name evidence="1" type="ORF">HNQ81_002192</name>
</gene>
<dbReference type="AlphaFoldDB" id="A0A840UUE1"/>
<organism evidence="1 2">
    <name type="scientific">Desulfoprunum benzoelyticum</name>
    <dbReference type="NCBI Taxonomy" id="1506996"/>
    <lineage>
        <taxon>Bacteria</taxon>
        <taxon>Pseudomonadati</taxon>
        <taxon>Thermodesulfobacteriota</taxon>
        <taxon>Desulfobulbia</taxon>
        <taxon>Desulfobulbales</taxon>
        <taxon>Desulfobulbaceae</taxon>
        <taxon>Desulfoprunum</taxon>
    </lineage>
</organism>
<dbReference type="Proteomes" id="UP000539642">
    <property type="component" value="Unassembled WGS sequence"/>
</dbReference>
<sequence length="31" mass="3300">MGRLPGRRQPAGQALAIDDERAVTTCNMGIT</sequence>
<protein>
    <submittedName>
        <fullName evidence="1">Uncharacterized protein</fullName>
    </submittedName>
</protein>
<comment type="caution">
    <text evidence="1">The sequence shown here is derived from an EMBL/GenBank/DDBJ whole genome shotgun (WGS) entry which is preliminary data.</text>
</comment>
<evidence type="ECO:0000313" key="2">
    <source>
        <dbReference type="Proteomes" id="UP000539642"/>
    </source>
</evidence>
<accession>A0A840UUE1</accession>
<proteinExistence type="predicted"/>
<name>A0A840UUE1_9BACT</name>
<evidence type="ECO:0000313" key="1">
    <source>
        <dbReference type="EMBL" id="MBB5348456.1"/>
    </source>
</evidence>
<reference evidence="1 2" key="1">
    <citation type="submission" date="2020-08" db="EMBL/GenBank/DDBJ databases">
        <title>Genomic Encyclopedia of Type Strains, Phase IV (KMG-IV): sequencing the most valuable type-strain genomes for metagenomic binning, comparative biology and taxonomic classification.</title>
        <authorList>
            <person name="Goeker M."/>
        </authorList>
    </citation>
    <scope>NUCLEOTIDE SEQUENCE [LARGE SCALE GENOMIC DNA]</scope>
    <source>
        <strain evidence="1 2">DSM 28570</strain>
    </source>
</reference>